<protein>
    <submittedName>
        <fullName evidence="1">Uncharacterized protein</fullName>
    </submittedName>
</protein>
<dbReference type="AlphaFoldDB" id="A0A397B4T6"/>
<proteinExistence type="predicted"/>
<reference evidence="1 2" key="1">
    <citation type="submission" date="2018-08" db="EMBL/GenBank/DDBJ databases">
        <title>Aphanomyces genome sequencing and annotation.</title>
        <authorList>
            <person name="Minardi D."/>
            <person name="Oidtmann B."/>
            <person name="Van Der Giezen M."/>
            <person name="Studholme D.J."/>
        </authorList>
    </citation>
    <scope>NUCLEOTIDE SEQUENCE [LARGE SCALE GENOMIC DNA]</scope>
    <source>
        <strain evidence="1 2">Kv</strain>
    </source>
</reference>
<comment type="caution">
    <text evidence="1">The sequence shown here is derived from an EMBL/GenBank/DDBJ whole genome shotgun (WGS) entry which is preliminary data.</text>
</comment>
<dbReference type="Proteomes" id="UP000265427">
    <property type="component" value="Unassembled WGS sequence"/>
</dbReference>
<evidence type="ECO:0000313" key="2">
    <source>
        <dbReference type="Proteomes" id="UP000265427"/>
    </source>
</evidence>
<sequence>MARRVGVKGHLPWFAQPSWLQDAVVGLVHGYTGQVAARWHVVPRGFMVFGTLWDSIELDSAQDQFDLDMGPVSSFPVRMFREGGVFSHDERRWIRDGICECILQLRATTTSQPERSFLNSFTYIHYDVVDAASHRFQFAMLYSEGNEEGDASGFYAVVWHRQTHQVVATCSGDGNVGHTFLQWHDAWLTHTYVPHEGRGFMPTMTRNCILRTKKMQRNTGWSLLMEYLNSTDSRRGLYFSHTRHELERLVPVAAKLAHPSKWCLFPQPIPRSLVVDVAAMYLRNLDIWNKKVVLKVPMDVWHEVASYLGELVFWDHTCKSLGQD</sequence>
<name>A0A397B4T6_APHAT</name>
<organism evidence="1 2">
    <name type="scientific">Aphanomyces astaci</name>
    <name type="common">Crayfish plague agent</name>
    <dbReference type="NCBI Taxonomy" id="112090"/>
    <lineage>
        <taxon>Eukaryota</taxon>
        <taxon>Sar</taxon>
        <taxon>Stramenopiles</taxon>
        <taxon>Oomycota</taxon>
        <taxon>Saprolegniomycetes</taxon>
        <taxon>Saprolegniales</taxon>
        <taxon>Verrucalvaceae</taxon>
        <taxon>Aphanomyces</taxon>
    </lineage>
</organism>
<evidence type="ECO:0000313" key="1">
    <source>
        <dbReference type="EMBL" id="RHY13169.1"/>
    </source>
</evidence>
<dbReference type="VEuPathDB" id="FungiDB:H257_09370"/>
<accession>A0A397B4T6</accession>
<dbReference type="EMBL" id="QUSZ01004678">
    <property type="protein sequence ID" value="RHY13169.1"/>
    <property type="molecule type" value="Genomic_DNA"/>
</dbReference>
<gene>
    <name evidence="1" type="ORF">DYB36_004311</name>
</gene>